<dbReference type="InterPro" id="IPR029056">
    <property type="entry name" value="Ribokinase-like"/>
</dbReference>
<dbReference type="Pfam" id="PF00294">
    <property type="entry name" value="PfkB"/>
    <property type="match status" value="1"/>
</dbReference>
<evidence type="ECO:0000259" key="1">
    <source>
        <dbReference type="Pfam" id="PF00294"/>
    </source>
</evidence>
<dbReference type="EMBL" id="GL945431">
    <property type="protein sequence ID" value="EGO27374.1"/>
    <property type="molecule type" value="Genomic_DNA"/>
</dbReference>
<dbReference type="RefSeq" id="XP_007315465.1">
    <property type="nucleotide sequence ID" value="XM_007315403.1"/>
</dbReference>
<dbReference type="KEGG" id="sla:SERLADRAFT_413803"/>
<protein>
    <recommendedName>
        <fullName evidence="1">Carbohydrate kinase PfkB domain-containing protein</fullName>
    </recommendedName>
</protein>
<dbReference type="Proteomes" id="UP000008064">
    <property type="component" value="Unassembled WGS sequence"/>
</dbReference>
<dbReference type="GeneID" id="18813204"/>
<proteinExistence type="predicted"/>
<feature type="domain" description="Carbohydrate kinase PfkB" evidence="1">
    <location>
        <begin position="189"/>
        <end position="324"/>
    </location>
</feature>
<dbReference type="SUPFAM" id="SSF53613">
    <property type="entry name" value="Ribokinase-like"/>
    <property type="match status" value="1"/>
</dbReference>
<dbReference type="PANTHER" id="PTHR47098">
    <property type="entry name" value="PROTEIN MAK32"/>
    <property type="match status" value="1"/>
</dbReference>
<dbReference type="OrthoDB" id="497927at2759"/>
<organism>
    <name type="scientific">Serpula lacrymans var. lacrymans (strain S7.9)</name>
    <name type="common">Dry rot fungus</name>
    <dbReference type="NCBI Taxonomy" id="578457"/>
    <lineage>
        <taxon>Eukaryota</taxon>
        <taxon>Fungi</taxon>
        <taxon>Dikarya</taxon>
        <taxon>Basidiomycota</taxon>
        <taxon>Agaricomycotina</taxon>
        <taxon>Agaricomycetes</taxon>
        <taxon>Agaricomycetidae</taxon>
        <taxon>Boletales</taxon>
        <taxon>Coniophorineae</taxon>
        <taxon>Serpulaceae</taxon>
        <taxon>Serpula</taxon>
    </lineage>
</organism>
<gene>
    <name evidence="2" type="ORF">SERLADRAFT_413803</name>
</gene>
<sequence>MAAAADTYFVTLGMFIIDEFAFCDENGVETGKSVMPQIGGGGTYAAIGARIWLPPHDLGMIIDRGNDFPPSIQAKLSSYSSDNGMWLFRDHTDRGTTRALNSYRGDHRGFLAFILHRAVDLSELFFLFLFGMRITPRDLEGTRKARPRAMHFICSPARALEIIKEVREVDGWEPVMIFEPIPDRCIPEELPALIRALPSISVLSPNAEEALSLLSLPTDAVNKDVVEEAARQFLELGVGDGGRGCVIIRAGPLGAFVTTREKGGWWIDAFWTSEDARRIVDVTGAGNSFLGGLAAGLFETNGDVYKATFYASVSASFTIEQEGLPHLSNRPGGNSAIEIWNGDSPSRRLEELLKRHGSFA</sequence>
<dbReference type="PANTHER" id="PTHR47098:SF2">
    <property type="entry name" value="PROTEIN MAK32"/>
    <property type="match status" value="1"/>
</dbReference>
<accession>F8NMH7</accession>
<evidence type="ECO:0000313" key="2">
    <source>
        <dbReference type="EMBL" id="EGO27374.1"/>
    </source>
</evidence>
<dbReference type="Gene3D" id="3.40.1190.20">
    <property type="match status" value="1"/>
</dbReference>
<name>F8NMH7_SERL9</name>
<reference evidence="2" key="1">
    <citation type="submission" date="2011-04" db="EMBL/GenBank/DDBJ databases">
        <title>Evolution of plant cell wall degrading machinery underlies the functional diversity of forest fungi.</title>
        <authorList>
            <consortium name="US DOE Joint Genome Institute (JGI-PGF)"/>
            <person name="Eastwood D.C."/>
            <person name="Floudas D."/>
            <person name="Binder M."/>
            <person name="Majcherczyk A."/>
            <person name="Schneider P."/>
            <person name="Aerts A."/>
            <person name="Asiegbu F.O."/>
            <person name="Baker S.E."/>
            <person name="Barry K."/>
            <person name="Bendiksby M."/>
            <person name="Blumentritt M."/>
            <person name="Coutinho P.M."/>
            <person name="Cullen D."/>
            <person name="Cullen D."/>
            <person name="Gathman A."/>
            <person name="Goodell B."/>
            <person name="Henrissat B."/>
            <person name="Ihrmark K."/>
            <person name="Kauserud H."/>
            <person name="Kohler A."/>
            <person name="LaButti K."/>
            <person name="Lapidus A."/>
            <person name="Lavin J.L."/>
            <person name="Lee Y.-H."/>
            <person name="Lindquist E."/>
            <person name="Lilly W."/>
            <person name="Lucas S."/>
            <person name="Morin E."/>
            <person name="Murat C."/>
            <person name="Oguiza J.A."/>
            <person name="Park J."/>
            <person name="Pisabarro A.G."/>
            <person name="Riley R."/>
            <person name="Rosling A."/>
            <person name="Salamov A."/>
            <person name="Schmidt O."/>
            <person name="Schmutz J."/>
            <person name="Skrede I."/>
            <person name="Stenlid J."/>
            <person name="Wiebenga A."/>
            <person name="Xie X."/>
            <person name="Kues U."/>
            <person name="Hibbett D.S."/>
            <person name="Hoffmeister D."/>
            <person name="Hogberg N."/>
            <person name="Martin F."/>
            <person name="Grigoriev I.V."/>
            <person name="Watkinson S.C."/>
        </authorList>
    </citation>
    <scope>NUCLEOTIDE SEQUENCE</scope>
    <source>
        <strain evidence="2">S7.9</strain>
    </source>
</reference>
<dbReference type="AlphaFoldDB" id="F8NMH7"/>
<dbReference type="HOGENOM" id="CLU_032834_1_0_1"/>
<dbReference type="InterPro" id="IPR011611">
    <property type="entry name" value="PfkB_dom"/>
</dbReference>